<evidence type="ECO:0000256" key="5">
    <source>
        <dbReference type="ARBA" id="ARBA00022970"/>
    </source>
</evidence>
<dbReference type="GO" id="GO:0006865">
    <property type="term" value="P:amino acid transport"/>
    <property type="evidence" value="ECO:0007669"/>
    <property type="project" value="UniProtKB-KW"/>
</dbReference>
<evidence type="ECO:0000256" key="8">
    <source>
        <dbReference type="ARBA" id="ARBA00037998"/>
    </source>
</evidence>
<dbReference type="CDD" id="cd06581">
    <property type="entry name" value="TM_PBP1_LivM_like"/>
    <property type="match status" value="1"/>
</dbReference>
<comment type="subcellular location">
    <subcellularLocation>
        <location evidence="1">Cell membrane</location>
        <topology evidence="1">Multi-pass membrane protein</topology>
    </subcellularLocation>
</comment>
<evidence type="ECO:0000256" key="6">
    <source>
        <dbReference type="ARBA" id="ARBA00022989"/>
    </source>
</evidence>
<dbReference type="InterPro" id="IPR043428">
    <property type="entry name" value="LivM-like"/>
</dbReference>
<reference evidence="9" key="1">
    <citation type="journal article" date="2021" name="Nat. Microbiol.">
        <title>Cocultivation of an ultrasmall environmental parasitic bacterium with lytic ability against bacteria associated with wastewater foams.</title>
        <authorList>
            <person name="Batinovic S."/>
            <person name="Rose J.J.A."/>
            <person name="Ratcliffe J."/>
            <person name="Seviour R.J."/>
            <person name="Petrovski S."/>
        </authorList>
    </citation>
    <scope>NUCLEOTIDE SEQUENCE</scope>
    <source>
        <strain evidence="9">CON44</strain>
    </source>
</reference>
<organism evidence="9">
    <name type="scientific">Gordonia amarae</name>
    <dbReference type="NCBI Taxonomy" id="36821"/>
    <lineage>
        <taxon>Bacteria</taxon>
        <taxon>Bacillati</taxon>
        <taxon>Actinomycetota</taxon>
        <taxon>Actinomycetes</taxon>
        <taxon>Mycobacteriales</taxon>
        <taxon>Gordoniaceae</taxon>
        <taxon>Gordonia</taxon>
    </lineage>
</organism>
<keyword evidence="3" id="KW-1003">Cell membrane</keyword>
<dbReference type="InterPro" id="IPR052157">
    <property type="entry name" value="BCAA_transport_permease"/>
</dbReference>
<evidence type="ECO:0000256" key="3">
    <source>
        <dbReference type="ARBA" id="ARBA00022475"/>
    </source>
</evidence>
<dbReference type="AlphaFoldDB" id="A0A857MB51"/>
<dbReference type="EMBL" id="CP045810">
    <property type="protein sequence ID" value="QHN38639.1"/>
    <property type="molecule type" value="Genomic_DNA"/>
</dbReference>
<dbReference type="InterPro" id="IPR001851">
    <property type="entry name" value="ABC_transp_permease"/>
</dbReference>
<evidence type="ECO:0000256" key="7">
    <source>
        <dbReference type="ARBA" id="ARBA00023136"/>
    </source>
</evidence>
<sequence>MDQFLAYGVVGLSTAAIYAVISGGLVVTYTTTGVFNFAHGAAGMFSAFMYWQLSVGWGWPVWLSLLVILGIGAPLFGLAIELAMRPAQALGEAEKLVMTVALLSGLMAMARWIWNPTEARSLTPFFADKEPFHVFGATVTWHQALTMVVAVAVAVGLRILLLQTRTGAEMRATVDDRSLVGLTGADPLRANRIAWILGIELAAVGGILIAPAVALDATSLSLLIVSAYAAAIFGRLKSLPLTFLGAVVVGCMESYLAGYLPQNDYLPGLRLAAPAILLLLALLLFPHGRLRGRDRQLSPVPLPTMRGTWFLAAVIVLFGVILATVLSDSDIMSYGQIFAVGVIALSYVPLAGFAGQISLCQISLAAIGAIVCARFGDDGQWWAILVAALVAGVVGAVIAIPALRLSGVYLALGTAAIAVIFDRWIFTLPSFEVAGVRISLFDQGSIEVPGPSLFGVAVDSPAKVTIFGAIVLALLTVAVALLRRGRLGRRLIALRDSEAAFATLGGNLLAGKLLVFGLSAAIAGAGGALYGMSLQSATPDQFSFIAGLPIFLVVVLAGLGSVGAGLFVGAGLSGPLHAIGALWPSIREMSEALPAIGAVAFGAKAVKEGAIAELRKNWNTAFADTIVMGGLVVWTLAAWALRLTDVINGYVFALLMVIAALLVPMIATRRLPKSDPVAGQQDPAVGAAEEPDADVPVEWWGIARDWAPEDKEALDRAIAARS</sequence>
<evidence type="ECO:0000256" key="1">
    <source>
        <dbReference type="ARBA" id="ARBA00004651"/>
    </source>
</evidence>
<evidence type="ECO:0000256" key="2">
    <source>
        <dbReference type="ARBA" id="ARBA00022448"/>
    </source>
</evidence>
<gene>
    <name evidence="9" type="ORF">GII30_05085</name>
</gene>
<evidence type="ECO:0000313" key="9">
    <source>
        <dbReference type="EMBL" id="QHN38639.1"/>
    </source>
</evidence>
<dbReference type="Pfam" id="PF02653">
    <property type="entry name" value="BPD_transp_2"/>
    <property type="match status" value="2"/>
</dbReference>
<dbReference type="PANTHER" id="PTHR11795">
    <property type="entry name" value="BRANCHED-CHAIN AMINO ACID TRANSPORT SYSTEM PERMEASE PROTEIN LIVH"/>
    <property type="match status" value="1"/>
</dbReference>
<evidence type="ECO:0000256" key="4">
    <source>
        <dbReference type="ARBA" id="ARBA00022692"/>
    </source>
</evidence>
<dbReference type="CDD" id="cd06582">
    <property type="entry name" value="TM_PBP1_LivH_like"/>
    <property type="match status" value="1"/>
</dbReference>
<keyword evidence="2" id="KW-0813">Transport</keyword>
<accession>A0A857MB51</accession>
<dbReference type="GO" id="GO:0005886">
    <property type="term" value="C:plasma membrane"/>
    <property type="evidence" value="ECO:0007669"/>
    <property type="project" value="UniProtKB-SubCell"/>
</dbReference>
<keyword evidence="4" id="KW-0812">Transmembrane</keyword>
<keyword evidence="6" id="KW-1133">Transmembrane helix</keyword>
<keyword evidence="7" id="KW-0472">Membrane</keyword>
<proteinExistence type="inferred from homology"/>
<comment type="similarity">
    <text evidence="8">Belongs to the binding-protein-dependent transport system permease family. LivHM subfamily.</text>
</comment>
<dbReference type="RefSeq" id="WP_005191136.1">
    <property type="nucleotide sequence ID" value="NZ_CP045804.1"/>
</dbReference>
<keyword evidence="5" id="KW-0029">Amino-acid transport</keyword>
<protein>
    <submittedName>
        <fullName evidence="9">ABC transporter permease</fullName>
    </submittedName>
</protein>
<dbReference type="GO" id="GO:0015658">
    <property type="term" value="F:branched-chain amino acid transmembrane transporter activity"/>
    <property type="evidence" value="ECO:0007669"/>
    <property type="project" value="InterPro"/>
</dbReference>
<dbReference type="PANTHER" id="PTHR11795:SF445">
    <property type="entry name" value="AMINO ACID ABC TRANSPORTER PERMEASE PROTEIN"/>
    <property type="match status" value="1"/>
</dbReference>
<name>A0A857MB51_9ACTN</name>